<dbReference type="AlphaFoldDB" id="L8GMI4"/>
<dbReference type="Proteomes" id="UP000011083">
    <property type="component" value="Unassembled WGS sequence"/>
</dbReference>
<dbReference type="PANTHER" id="PTHR13072:SF0">
    <property type="entry name" value="DYNACTIN SUBUNIT 6"/>
    <property type="match status" value="1"/>
</dbReference>
<evidence type="ECO:0000256" key="6">
    <source>
        <dbReference type="ARBA" id="ARBA00034687"/>
    </source>
</evidence>
<dbReference type="PANTHER" id="PTHR13072">
    <property type="entry name" value="DYNACTIN 6"/>
    <property type="match status" value="1"/>
</dbReference>
<dbReference type="KEGG" id="acan:ACA1_366460"/>
<dbReference type="GO" id="GO:0070840">
    <property type="term" value="F:dynein complex binding"/>
    <property type="evidence" value="ECO:0007669"/>
    <property type="project" value="TreeGrafter"/>
</dbReference>
<dbReference type="STRING" id="1257118.L8GMI4"/>
<dbReference type="Gene3D" id="2.160.10.10">
    <property type="entry name" value="Hexapeptide repeat proteins"/>
    <property type="match status" value="1"/>
</dbReference>
<protein>
    <recommendedName>
        <fullName evidence="3">Dynactin subunit 6</fullName>
    </recommendedName>
</protein>
<keyword evidence="4" id="KW-0963">Cytoplasm</keyword>
<keyword evidence="5" id="KW-0206">Cytoskeleton</keyword>
<evidence type="ECO:0000256" key="1">
    <source>
        <dbReference type="ARBA" id="ARBA00004245"/>
    </source>
</evidence>
<organism evidence="7 8">
    <name type="scientific">Acanthamoeba castellanii (strain ATCC 30010 / Neff)</name>
    <dbReference type="NCBI Taxonomy" id="1257118"/>
    <lineage>
        <taxon>Eukaryota</taxon>
        <taxon>Amoebozoa</taxon>
        <taxon>Discosea</taxon>
        <taxon>Longamoebia</taxon>
        <taxon>Centramoebida</taxon>
        <taxon>Acanthamoebidae</taxon>
        <taxon>Acanthamoeba</taxon>
    </lineage>
</organism>
<accession>L8GMI4</accession>
<dbReference type="EMBL" id="KB008073">
    <property type="protein sequence ID" value="ELR14034.1"/>
    <property type="molecule type" value="Genomic_DNA"/>
</dbReference>
<evidence type="ECO:0000313" key="7">
    <source>
        <dbReference type="EMBL" id="ELR14034.1"/>
    </source>
</evidence>
<keyword evidence="8" id="KW-1185">Reference proteome</keyword>
<dbReference type="GeneID" id="14914513"/>
<feature type="non-terminal residue" evidence="7">
    <location>
        <position position="1"/>
    </location>
</feature>
<comment type="subcellular location">
    <subcellularLocation>
        <location evidence="1">Cytoplasm</location>
        <location evidence="1">Cytoskeleton</location>
    </subcellularLocation>
</comment>
<name>L8GMI4_ACACF</name>
<proteinExistence type="inferred from homology"/>
<evidence type="ECO:0000256" key="2">
    <source>
        <dbReference type="ARBA" id="ARBA00007719"/>
    </source>
</evidence>
<dbReference type="OrthoDB" id="2355at2759"/>
<dbReference type="GO" id="GO:0007052">
    <property type="term" value="P:mitotic spindle organization"/>
    <property type="evidence" value="ECO:0007669"/>
    <property type="project" value="TreeGrafter"/>
</dbReference>
<reference evidence="7 8" key="1">
    <citation type="journal article" date="2013" name="Genome Biol.">
        <title>Genome of Acanthamoeba castellanii highlights extensive lateral gene transfer and early evolution of tyrosine kinase signaling.</title>
        <authorList>
            <person name="Clarke M."/>
            <person name="Lohan A.J."/>
            <person name="Liu B."/>
            <person name="Lagkouvardos I."/>
            <person name="Roy S."/>
            <person name="Zafar N."/>
            <person name="Bertelli C."/>
            <person name="Schilde C."/>
            <person name="Kianianmomeni A."/>
            <person name="Burglin T.R."/>
            <person name="Frech C."/>
            <person name="Turcotte B."/>
            <person name="Kopec K.O."/>
            <person name="Synnott J.M."/>
            <person name="Choo C."/>
            <person name="Paponov I."/>
            <person name="Finkler A."/>
            <person name="Soon Heng Tan C."/>
            <person name="Hutchins A.P."/>
            <person name="Weinmeier T."/>
            <person name="Rattei T."/>
            <person name="Chu J.S."/>
            <person name="Gimenez G."/>
            <person name="Irimia M."/>
            <person name="Rigden D.J."/>
            <person name="Fitzpatrick D.A."/>
            <person name="Lorenzo-Morales J."/>
            <person name="Bateman A."/>
            <person name="Chiu C.H."/>
            <person name="Tang P."/>
            <person name="Hegemann P."/>
            <person name="Fromm H."/>
            <person name="Raoult D."/>
            <person name="Greub G."/>
            <person name="Miranda-Saavedra D."/>
            <person name="Chen N."/>
            <person name="Nash P."/>
            <person name="Ginger M.L."/>
            <person name="Horn M."/>
            <person name="Schaap P."/>
            <person name="Caler L."/>
            <person name="Loftus B."/>
        </authorList>
    </citation>
    <scope>NUCLEOTIDE SEQUENCE [LARGE SCALE GENOMIC DNA]</scope>
    <source>
        <strain evidence="7 8">Neff</strain>
    </source>
</reference>
<dbReference type="InterPro" id="IPR027777">
    <property type="entry name" value="DCTN6"/>
</dbReference>
<evidence type="ECO:0000256" key="5">
    <source>
        <dbReference type="ARBA" id="ARBA00023212"/>
    </source>
</evidence>
<evidence type="ECO:0000256" key="4">
    <source>
        <dbReference type="ARBA" id="ARBA00022490"/>
    </source>
</evidence>
<dbReference type="SUPFAM" id="SSF51161">
    <property type="entry name" value="Trimeric LpxA-like enzymes"/>
    <property type="match status" value="1"/>
</dbReference>
<dbReference type="VEuPathDB" id="AmoebaDB:ACA1_366460"/>
<sequence>CTLEGNIHIGEGTVLHPRCKIIAEKGSITIGKYNIIEEHSTIVNSHEDVMRIGNFNLIEVGAQVNSRRIGDRNTIEIRCSSLIPLPVLGEGTVVGNDCVVGTGVKLPPNDVLPDSVVVHAPRNSRRTLSDTKEVGEKPLYPTTTILAHNIKLTAVTFTVHRNAGGRHHGRKLITVTVHPTPPRRRRRQ</sequence>
<dbReference type="GO" id="GO:0005869">
    <property type="term" value="C:dynactin complex"/>
    <property type="evidence" value="ECO:0007669"/>
    <property type="project" value="InterPro"/>
</dbReference>
<comment type="similarity">
    <text evidence="2">Belongs to the dynactin subunits 5/6 family. Dynactin subunit 6 subfamily.</text>
</comment>
<gene>
    <name evidence="7" type="ORF">ACA1_366460</name>
</gene>
<comment type="function">
    <text evidence="6">Part of the dynactin complex that activates the molecular motor dynein for ultra-processive transport along microtubules.</text>
</comment>
<dbReference type="OMA" id="FEEMCHI"/>
<dbReference type="RefSeq" id="XP_004336047.1">
    <property type="nucleotide sequence ID" value="XM_004335999.1"/>
</dbReference>
<evidence type="ECO:0000256" key="3">
    <source>
        <dbReference type="ARBA" id="ARBA00016573"/>
    </source>
</evidence>
<evidence type="ECO:0000313" key="8">
    <source>
        <dbReference type="Proteomes" id="UP000011083"/>
    </source>
</evidence>
<dbReference type="InterPro" id="IPR011004">
    <property type="entry name" value="Trimer_LpxA-like_sf"/>
</dbReference>